<feature type="domain" description="Ketopantoate reductase C-terminal" evidence="12">
    <location>
        <begin position="171"/>
        <end position="292"/>
    </location>
</feature>
<evidence type="ECO:0000256" key="7">
    <source>
        <dbReference type="ARBA" id="ARBA00023002"/>
    </source>
</evidence>
<dbReference type="RefSeq" id="WP_221180035.1">
    <property type="nucleotide sequence ID" value="NZ_AYKH01000043.1"/>
</dbReference>
<dbReference type="PANTHER" id="PTHR43765">
    <property type="entry name" value="2-DEHYDROPANTOATE 2-REDUCTASE-RELATED"/>
    <property type="match status" value="1"/>
</dbReference>
<dbReference type="InterPro" id="IPR036291">
    <property type="entry name" value="NAD(P)-bd_dom_sf"/>
</dbReference>
<feature type="domain" description="Ketopantoate reductase N-terminal" evidence="11">
    <location>
        <begin position="10"/>
        <end position="129"/>
    </location>
</feature>
<dbReference type="Pfam" id="PF02558">
    <property type="entry name" value="ApbA"/>
    <property type="match status" value="1"/>
</dbReference>
<evidence type="ECO:0000259" key="11">
    <source>
        <dbReference type="Pfam" id="PF02558"/>
    </source>
</evidence>
<accession>A0A423PF96</accession>
<comment type="pathway">
    <text evidence="1 10">Cofactor biosynthesis; (R)-pantothenate biosynthesis; (R)-pantoate from 3-methyl-2-oxobutanoate: step 2/2.</text>
</comment>
<evidence type="ECO:0000256" key="6">
    <source>
        <dbReference type="ARBA" id="ARBA00022857"/>
    </source>
</evidence>
<reference evidence="13 14" key="1">
    <citation type="submission" date="2013-10" db="EMBL/GenBank/DDBJ databases">
        <title>Salinisphaera orenii MK-B5 Genome Sequencing.</title>
        <authorList>
            <person name="Lai Q."/>
            <person name="Li C."/>
            <person name="Shao Z."/>
        </authorList>
    </citation>
    <scope>NUCLEOTIDE SEQUENCE [LARGE SCALE GENOMIC DNA]</scope>
    <source>
        <strain evidence="13 14">MK-B5</strain>
    </source>
</reference>
<dbReference type="GO" id="GO:0005737">
    <property type="term" value="C:cytoplasm"/>
    <property type="evidence" value="ECO:0007669"/>
    <property type="project" value="TreeGrafter"/>
</dbReference>
<dbReference type="InterPro" id="IPR003710">
    <property type="entry name" value="ApbA"/>
</dbReference>
<dbReference type="Pfam" id="PF08546">
    <property type="entry name" value="ApbA_C"/>
    <property type="match status" value="1"/>
</dbReference>
<dbReference type="PANTHER" id="PTHR43765:SF2">
    <property type="entry name" value="2-DEHYDROPANTOATE 2-REDUCTASE"/>
    <property type="match status" value="1"/>
</dbReference>
<evidence type="ECO:0000256" key="8">
    <source>
        <dbReference type="ARBA" id="ARBA00032024"/>
    </source>
</evidence>
<evidence type="ECO:0000256" key="4">
    <source>
        <dbReference type="ARBA" id="ARBA00019465"/>
    </source>
</evidence>
<dbReference type="EC" id="1.1.1.169" evidence="3 10"/>
<dbReference type="Gene3D" id="1.10.1040.10">
    <property type="entry name" value="N-(1-d-carboxylethyl)-l-norvaline Dehydrogenase, domain 2"/>
    <property type="match status" value="1"/>
</dbReference>
<proteinExistence type="inferred from homology"/>
<dbReference type="EMBL" id="AYKH01000043">
    <property type="protein sequence ID" value="ROO24272.1"/>
    <property type="molecule type" value="Genomic_DNA"/>
</dbReference>
<evidence type="ECO:0000259" key="12">
    <source>
        <dbReference type="Pfam" id="PF08546"/>
    </source>
</evidence>
<comment type="caution">
    <text evidence="13">The sequence shown here is derived from an EMBL/GenBank/DDBJ whole genome shotgun (WGS) entry which is preliminary data.</text>
</comment>
<keyword evidence="5 10" id="KW-0566">Pantothenate biosynthesis</keyword>
<dbReference type="Gene3D" id="3.40.50.720">
    <property type="entry name" value="NAD(P)-binding Rossmann-like Domain"/>
    <property type="match status" value="1"/>
</dbReference>
<dbReference type="GO" id="GO:0008677">
    <property type="term" value="F:2-dehydropantoate 2-reductase activity"/>
    <property type="evidence" value="ECO:0007669"/>
    <property type="project" value="UniProtKB-EC"/>
</dbReference>
<evidence type="ECO:0000313" key="13">
    <source>
        <dbReference type="EMBL" id="ROO24272.1"/>
    </source>
</evidence>
<comment type="function">
    <text evidence="10">Catalyzes the NADPH-dependent reduction of ketopantoate into pantoic acid.</text>
</comment>
<evidence type="ECO:0000256" key="3">
    <source>
        <dbReference type="ARBA" id="ARBA00013014"/>
    </source>
</evidence>
<comment type="catalytic activity">
    <reaction evidence="9 10">
        <text>(R)-pantoate + NADP(+) = 2-dehydropantoate + NADPH + H(+)</text>
        <dbReference type="Rhea" id="RHEA:16233"/>
        <dbReference type="ChEBI" id="CHEBI:11561"/>
        <dbReference type="ChEBI" id="CHEBI:15378"/>
        <dbReference type="ChEBI" id="CHEBI:15980"/>
        <dbReference type="ChEBI" id="CHEBI:57783"/>
        <dbReference type="ChEBI" id="CHEBI:58349"/>
        <dbReference type="EC" id="1.1.1.169"/>
    </reaction>
</comment>
<evidence type="ECO:0000256" key="2">
    <source>
        <dbReference type="ARBA" id="ARBA00007870"/>
    </source>
</evidence>
<dbReference type="InterPro" id="IPR050838">
    <property type="entry name" value="Ketopantoate_reductase"/>
</dbReference>
<gene>
    <name evidence="13" type="ORF">SAOR_15900</name>
</gene>
<dbReference type="GO" id="GO:0015940">
    <property type="term" value="P:pantothenate biosynthetic process"/>
    <property type="evidence" value="ECO:0007669"/>
    <property type="project" value="UniProtKB-UniPathway"/>
</dbReference>
<evidence type="ECO:0000313" key="14">
    <source>
        <dbReference type="Proteomes" id="UP000283993"/>
    </source>
</evidence>
<dbReference type="InterPro" id="IPR013332">
    <property type="entry name" value="KPR_N"/>
</dbReference>
<dbReference type="InterPro" id="IPR013328">
    <property type="entry name" value="6PGD_dom2"/>
</dbReference>
<evidence type="ECO:0000256" key="5">
    <source>
        <dbReference type="ARBA" id="ARBA00022655"/>
    </source>
</evidence>
<keyword evidence="14" id="KW-1185">Reference proteome</keyword>
<keyword evidence="7 10" id="KW-0560">Oxidoreductase</keyword>
<protein>
    <recommendedName>
        <fullName evidence="4 10">2-dehydropantoate 2-reductase</fullName>
        <ecNumber evidence="3 10">1.1.1.169</ecNumber>
    </recommendedName>
    <alternativeName>
        <fullName evidence="8 10">Ketopantoate reductase</fullName>
    </alternativeName>
</protein>
<dbReference type="InterPro" id="IPR008927">
    <property type="entry name" value="6-PGluconate_DH-like_C_sf"/>
</dbReference>
<sequence>MMSRTETPHWHLLGAGHIGTWAARHLLAAGHRVSVIRATQATAVHARFTRADGRDRTMLRLPVASPAALSAPLSHVVVACKTPFTDTALARCRLAADSTVIRLQNGIGTLDGRLPDRACLIEAVTTAAVKGRRDAHEIVADNRTWMGGSAVPPAWFESLADHWPGLQWAADIRYRQWRKLVANAVINPLTALHDVPNGALVTDARLAGQAAELATEADRLLARLDPTWPGDSLAGVQAIARATADNTSSMRADMARGAATEIEAINGWLLRQADTCGLALPAHAAIVEAVRRRG</sequence>
<dbReference type="AlphaFoldDB" id="A0A423PF96"/>
<evidence type="ECO:0000256" key="10">
    <source>
        <dbReference type="RuleBase" id="RU362068"/>
    </source>
</evidence>
<evidence type="ECO:0000256" key="1">
    <source>
        <dbReference type="ARBA" id="ARBA00004994"/>
    </source>
</evidence>
<dbReference type="UniPathway" id="UPA00028">
    <property type="reaction ID" value="UER00004"/>
</dbReference>
<dbReference type="SUPFAM" id="SSF51735">
    <property type="entry name" value="NAD(P)-binding Rossmann-fold domains"/>
    <property type="match status" value="1"/>
</dbReference>
<dbReference type="SUPFAM" id="SSF48179">
    <property type="entry name" value="6-phosphogluconate dehydrogenase C-terminal domain-like"/>
    <property type="match status" value="1"/>
</dbReference>
<evidence type="ECO:0000256" key="9">
    <source>
        <dbReference type="ARBA" id="ARBA00048793"/>
    </source>
</evidence>
<name>A0A423PF96_9GAMM</name>
<comment type="similarity">
    <text evidence="2 10">Belongs to the ketopantoate reductase family.</text>
</comment>
<dbReference type="InterPro" id="IPR013752">
    <property type="entry name" value="KPA_reductase"/>
</dbReference>
<dbReference type="NCBIfam" id="TIGR00745">
    <property type="entry name" value="apbA_panE"/>
    <property type="match status" value="1"/>
</dbReference>
<organism evidence="13 14">
    <name type="scientific">Salinisphaera orenii MK-B5</name>
    <dbReference type="NCBI Taxonomy" id="856730"/>
    <lineage>
        <taxon>Bacteria</taxon>
        <taxon>Pseudomonadati</taxon>
        <taxon>Pseudomonadota</taxon>
        <taxon>Gammaproteobacteria</taxon>
        <taxon>Salinisphaerales</taxon>
        <taxon>Salinisphaeraceae</taxon>
        <taxon>Salinisphaera</taxon>
    </lineage>
</organism>
<keyword evidence="6 10" id="KW-0521">NADP</keyword>
<dbReference type="Proteomes" id="UP000283993">
    <property type="component" value="Unassembled WGS sequence"/>
</dbReference>
<dbReference type="GO" id="GO:0050661">
    <property type="term" value="F:NADP binding"/>
    <property type="evidence" value="ECO:0007669"/>
    <property type="project" value="TreeGrafter"/>
</dbReference>